<dbReference type="PANTHER" id="PTHR30244:SF34">
    <property type="entry name" value="DTDP-4-AMINO-4,6-DIDEOXYGALACTOSE TRANSAMINASE"/>
    <property type="match status" value="1"/>
</dbReference>
<dbReference type="InterPro" id="IPR000653">
    <property type="entry name" value="DegT/StrS_aminotransferase"/>
</dbReference>
<protein>
    <submittedName>
        <fullName evidence="3">dTDP-4-amino-4,6-dideoxygalactose transaminase</fullName>
    </submittedName>
</protein>
<dbReference type="STRING" id="1419482.SAMN05444266_107259"/>
<keyword evidence="2" id="KW-0663">Pyridoxal phosphate</keyword>
<dbReference type="Pfam" id="PF01041">
    <property type="entry name" value="DegT_DnrJ_EryC1"/>
    <property type="match status" value="1"/>
</dbReference>
<dbReference type="InterPro" id="IPR015422">
    <property type="entry name" value="PyrdxlP-dep_Trfase_small"/>
</dbReference>
<evidence type="ECO:0000313" key="4">
    <source>
        <dbReference type="Proteomes" id="UP000184420"/>
    </source>
</evidence>
<evidence type="ECO:0000313" key="3">
    <source>
        <dbReference type="EMBL" id="SHM28429.1"/>
    </source>
</evidence>
<dbReference type="InterPro" id="IPR015424">
    <property type="entry name" value="PyrdxlP-dep_Trfase"/>
</dbReference>
<comment type="similarity">
    <text evidence="1 2">Belongs to the DegT/DnrJ/EryC1 family.</text>
</comment>
<dbReference type="RefSeq" id="WP_073084286.1">
    <property type="nucleotide sequence ID" value="NZ_FRBL01000007.1"/>
</dbReference>
<dbReference type="GO" id="GO:0030170">
    <property type="term" value="F:pyridoxal phosphate binding"/>
    <property type="evidence" value="ECO:0007669"/>
    <property type="project" value="TreeGrafter"/>
</dbReference>
<accession>A0A1M7HJ05</accession>
<keyword evidence="4" id="KW-1185">Reference proteome</keyword>
<dbReference type="Gene3D" id="3.90.1150.10">
    <property type="entry name" value="Aspartate Aminotransferase, domain 1"/>
    <property type="match status" value="1"/>
</dbReference>
<evidence type="ECO:0000256" key="1">
    <source>
        <dbReference type="ARBA" id="ARBA00037999"/>
    </source>
</evidence>
<dbReference type="EMBL" id="FRBL01000007">
    <property type="protein sequence ID" value="SHM28429.1"/>
    <property type="molecule type" value="Genomic_DNA"/>
</dbReference>
<proteinExistence type="inferred from homology"/>
<evidence type="ECO:0000256" key="2">
    <source>
        <dbReference type="RuleBase" id="RU004508"/>
    </source>
</evidence>
<dbReference type="PANTHER" id="PTHR30244">
    <property type="entry name" value="TRANSAMINASE"/>
    <property type="match status" value="1"/>
</dbReference>
<dbReference type="GO" id="GO:0000271">
    <property type="term" value="P:polysaccharide biosynthetic process"/>
    <property type="evidence" value="ECO:0007669"/>
    <property type="project" value="TreeGrafter"/>
</dbReference>
<gene>
    <name evidence="3" type="ORF">SAMN05444266_107259</name>
</gene>
<organism evidence="3 4">
    <name type="scientific">Chitinophaga jiangningensis</name>
    <dbReference type="NCBI Taxonomy" id="1419482"/>
    <lineage>
        <taxon>Bacteria</taxon>
        <taxon>Pseudomonadati</taxon>
        <taxon>Bacteroidota</taxon>
        <taxon>Chitinophagia</taxon>
        <taxon>Chitinophagales</taxon>
        <taxon>Chitinophagaceae</taxon>
        <taxon>Chitinophaga</taxon>
    </lineage>
</organism>
<dbReference type="SUPFAM" id="SSF53383">
    <property type="entry name" value="PLP-dependent transferases"/>
    <property type="match status" value="1"/>
</dbReference>
<dbReference type="Gene3D" id="3.40.640.10">
    <property type="entry name" value="Type I PLP-dependent aspartate aminotransferase-like (Major domain)"/>
    <property type="match status" value="1"/>
</dbReference>
<dbReference type="Proteomes" id="UP000184420">
    <property type="component" value="Unassembled WGS sequence"/>
</dbReference>
<dbReference type="AlphaFoldDB" id="A0A1M7HJ05"/>
<dbReference type="OrthoDB" id="9810913at2"/>
<reference evidence="3 4" key="1">
    <citation type="submission" date="2016-11" db="EMBL/GenBank/DDBJ databases">
        <authorList>
            <person name="Jaros S."/>
            <person name="Januszkiewicz K."/>
            <person name="Wedrychowicz H."/>
        </authorList>
    </citation>
    <scope>NUCLEOTIDE SEQUENCE [LARGE SCALE GENOMIC DNA]</scope>
    <source>
        <strain evidence="3 4">DSM 27406</strain>
    </source>
</reference>
<name>A0A1M7HJ05_9BACT</name>
<dbReference type="PIRSF" id="PIRSF000390">
    <property type="entry name" value="PLP_StrS"/>
    <property type="match status" value="1"/>
</dbReference>
<sequence>MVPLFKPYMSKNISQLNEILYSGALSYGKWGRQFESELSNMIGHPQILAVNSYNIAILVVLSALDLQPGDEIIASPVSCLASNQPFITKRLKIIWTDVDPNTGTLDPADVRSKITGKTKVIMHNHFCGYPGYINEINAIGKEFGITVIDDCIEAFGSSYNGRLLGNCDTDISIFSFQPVRLPNTIDGGAISFKNKTLYEKAAIIRDYGINRSQFRDSMNEISPNCDIALEGYGALMSDVNAYIGVSQMPELLQLLSKQRSNAEQWKENLSERYPDMRMLGNRKEINPNYWVFSVLSKDKDQLMKSFREEGFYASGVHINNNIYSAFGQQEELKGVKEFMSTHLALPCGWWMNQ</sequence>
<dbReference type="InterPro" id="IPR015421">
    <property type="entry name" value="PyrdxlP-dep_Trfase_major"/>
</dbReference>
<dbReference type="GO" id="GO:0008483">
    <property type="term" value="F:transaminase activity"/>
    <property type="evidence" value="ECO:0007669"/>
    <property type="project" value="TreeGrafter"/>
</dbReference>